<keyword evidence="10" id="KW-0539">Nucleus</keyword>
<keyword evidence="3" id="KW-0479">Metal-binding</keyword>
<evidence type="ECO:0000256" key="6">
    <source>
        <dbReference type="ARBA" id="ARBA00022833"/>
    </source>
</evidence>
<dbReference type="InterPro" id="IPR013087">
    <property type="entry name" value="Znf_C2H2_type"/>
</dbReference>
<keyword evidence="9" id="KW-0804">Transcription</keyword>
<evidence type="ECO:0000313" key="14">
    <source>
        <dbReference type="Proteomes" id="UP000070444"/>
    </source>
</evidence>
<dbReference type="Pfam" id="PF00096">
    <property type="entry name" value="zf-C2H2"/>
    <property type="match status" value="2"/>
</dbReference>
<sequence length="55" mass="6507">KEFKCDKCEKTFHRKSSFKVHAITHSGLKPYKCTYPGCAKKFSVLSNQRRHLRLH</sequence>
<evidence type="ECO:0000256" key="9">
    <source>
        <dbReference type="ARBA" id="ARBA00023163"/>
    </source>
</evidence>
<dbReference type="SMART" id="SM00355">
    <property type="entry name" value="ZnF_C2H2"/>
    <property type="match status" value="2"/>
</dbReference>
<dbReference type="PROSITE" id="PS50157">
    <property type="entry name" value="ZINC_FINGER_C2H2_2"/>
    <property type="match status" value="2"/>
</dbReference>
<dbReference type="SUPFAM" id="SSF57667">
    <property type="entry name" value="beta-beta-alpha zinc fingers"/>
    <property type="match status" value="1"/>
</dbReference>
<dbReference type="OMA" id="KVHAITH"/>
<evidence type="ECO:0000313" key="13">
    <source>
        <dbReference type="EMBL" id="KXN69697.1"/>
    </source>
</evidence>
<keyword evidence="14" id="KW-1185">Reference proteome</keyword>
<keyword evidence="7" id="KW-0805">Transcription regulation</keyword>
<organism evidence="13 14">
    <name type="scientific">Conidiobolus coronatus (strain ATCC 28846 / CBS 209.66 / NRRL 28638)</name>
    <name type="common">Delacroixia coronata</name>
    <dbReference type="NCBI Taxonomy" id="796925"/>
    <lineage>
        <taxon>Eukaryota</taxon>
        <taxon>Fungi</taxon>
        <taxon>Fungi incertae sedis</taxon>
        <taxon>Zoopagomycota</taxon>
        <taxon>Entomophthoromycotina</taxon>
        <taxon>Entomophthoromycetes</taxon>
        <taxon>Entomophthorales</taxon>
        <taxon>Ancylistaceae</taxon>
        <taxon>Conidiobolus</taxon>
    </lineage>
</organism>
<evidence type="ECO:0000256" key="2">
    <source>
        <dbReference type="ARBA" id="ARBA00006991"/>
    </source>
</evidence>
<evidence type="ECO:0000256" key="7">
    <source>
        <dbReference type="ARBA" id="ARBA00023015"/>
    </source>
</evidence>
<dbReference type="GO" id="GO:0000978">
    <property type="term" value="F:RNA polymerase II cis-regulatory region sequence-specific DNA binding"/>
    <property type="evidence" value="ECO:0007669"/>
    <property type="project" value="TreeGrafter"/>
</dbReference>
<feature type="non-terminal residue" evidence="13">
    <location>
        <position position="1"/>
    </location>
</feature>
<evidence type="ECO:0000256" key="10">
    <source>
        <dbReference type="ARBA" id="ARBA00023242"/>
    </source>
</evidence>
<keyword evidence="8" id="KW-0238">DNA-binding</keyword>
<keyword evidence="4" id="KW-0677">Repeat</keyword>
<proteinExistence type="inferred from homology"/>
<evidence type="ECO:0000256" key="4">
    <source>
        <dbReference type="ARBA" id="ARBA00022737"/>
    </source>
</evidence>
<dbReference type="GO" id="GO:0000785">
    <property type="term" value="C:chromatin"/>
    <property type="evidence" value="ECO:0007669"/>
    <property type="project" value="TreeGrafter"/>
</dbReference>
<keyword evidence="6" id="KW-0862">Zinc</keyword>
<reference evidence="13 14" key="1">
    <citation type="journal article" date="2015" name="Genome Biol. Evol.">
        <title>Phylogenomic analyses indicate that early fungi evolved digesting cell walls of algal ancestors of land plants.</title>
        <authorList>
            <person name="Chang Y."/>
            <person name="Wang S."/>
            <person name="Sekimoto S."/>
            <person name="Aerts A.L."/>
            <person name="Choi C."/>
            <person name="Clum A."/>
            <person name="LaButti K.M."/>
            <person name="Lindquist E.A."/>
            <person name="Yee Ngan C."/>
            <person name="Ohm R.A."/>
            <person name="Salamov A.A."/>
            <person name="Grigoriev I.V."/>
            <person name="Spatafora J.W."/>
            <person name="Berbee M.L."/>
        </authorList>
    </citation>
    <scope>NUCLEOTIDE SEQUENCE [LARGE SCALE GENOMIC DNA]</scope>
    <source>
        <strain evidence="13 14">NRRL 28638</strain>
    </source>
</reference>
<dbReference type="Gene3D" id="3.30.160.60">
    <property type="entry name" value="Classic Zinc Finger"/>
    <property type="match status" value="2"/>
</dbReference>
<dbReference type="GO" id="GO:0000981">
    <property type="term" value="F:DNA-binding transcription factor activity, RNA polymerase II-specific"/>
    <property type="evidence" value="ECO:0007669"/>
    <property type="project" value="TreeGrafter"/>
</dbReference>
<gene>
    <name evidence="13" type="ORF">CONCODRAFT_27212</name>
</gene>
<evidence type="ECO:0000256" key="1">
    <source>
        <dbReference type="ARBA" id="ARBA00004123"/>
    </source>
</evidence>
<dbReference type="PROSITE" id="PS00028">
    <property type="entry name" value="ZINC_FINGER_C2H2_1"/>
    <property type="match status" value="2"/>
</dbReference>
<comment type="similarity">
    <text evidence="2">Belongs to the krueppel C2H2-type zinc-finger protein family.</text>
</comment>
<protein>
    <recommendedName>
        <fullName evidence="12">C2H2-type domain-containing protein</fullName>
    </recommendedName>
</protein>
<dbReference type="PANTHER" id="PTHR14003">
    <property type="entry name" value="TRANSCRIPTIONAL REPRESSOR PROTEIN YY"/>
    <property type="match status" value="1"/>
</dbReference>
<evidence type="ECO:0000256" key="11">
    <source>
        <dbReference type="PROSITE-ProRule" id="PRU00042"/>
    </source>
</evidence>
<comment type="subcellular location">
    <subcellularLocation>
        <location evidence="1">Nucleus</location>
    </subcellularLocation>
</comment>
<dbReference type="Proteomes" id="UP000070444">
    <property type="component" value="Unassembled WGS sequence"/>
</dbReference>
<dbReference type="GO" id="GO:0008270">
    <property type="term" value="F:zinc ion binding"/>
    <property type="evidence" value="ECO:0007669"/>
    <property type="project" value="UniProtKB-KW"/>
</dbReference>
<dbReference type="GO" id="GO:0031519">
    <property type="term" value="C:PcG protein complex"/>
    <property type="evidence" value="ECO:0007669"/>
    <property type="project" value="TreeGrafter"/>
</dbReference>
<dbReference type="STRING" id="796925.A0A137P3W0"/>
<feature type="domain" description="C2H2-type" evidence="12">
    <location>
        <begin position="31"/>
        <end position="55"/>
    </location>
</feature>
<dbReference type="PANTHER" id="PTHR14003:SF19">
    <property type="entry name" value="YY2 TRANSCRIPTION FACTOR"/>
    <property type="match status" value="1"/>
</dbReference>
<dbReference type="OrthoDB" id="6077919at2759"/>
<keyword evidence="5 11" id="KW-0863">Zinc-finger</keyword>
<evidence type="ECO:0000259" key="12">
    <source>
        <dbReference type="PROSITE" id="PS50157"/>
    </source>
</evidence>
<dbReference type="EMBL" id="KQ964526">
    <property type="protein sequence ID" value="KXN69697.1"/>
    <property type="molecule type" value="Genomic_DNA"/>
</dbReference>
<dbReference type="AlphaFoldDB" id="A0A137P3W0"/>
<feature type="domain" description="C2H2-type" evidence="12">
    <location>
        <begin position="3"/>
        <end position="30"/>
    </location>
</feature>
<name>A0A137P3W0_CONC2</name>
<dbReference type="FunFam" id="3.30.160.60:FF:000380">
    <property type="entry name" value="zinc finger protein 2 isoform X2"/>
    <property type="match status" value="1"/>
</dbReference>
<evidence type="ECO:0000256" key="5">
    <source>
        <dbReference type="ARBA" id="ARBA00022771"/>
    </source>
</evidence>
<evidence type="ECO:0000256" key="8">
    <source>
        <dbReference type="ARBA" id="ARBA00023125"/>
    </source>
</evidence>
<dbReference type="GO" id="GO:0005667">
    <property type="term" value="C:transcription regulator complex"/>
    <property type="evidence" value="ECO:0007669"/>
    <property type="project" value="TreeGrafter"/>
</dbReference>
<accession>A0A137P3W0</accession>
<evidence type="ECO:0000256" key="3">
    <source>
        <dbReference type="ARBA" id="ARBA00022723"/>
    </source>
</evidence>
<feature type="non-terminal residue" evidence="13">
    <location>
        <position position="55"/>
    </location>
</feature>
<dbReference type="InterPro" id="IPR036236">
    <property type="entry name" value="Znf_C2H2_sf"/>
</dbReference>